<evidence type="ECO:0000256" key="4">
    <source>
        <dbReference type="ARBA" id="ARBA00022723"/>
    </source>
</evidence>
<keyword evidence="9" id="KW-0030">Aminoacyl-tRNA synthetase</keyword>
<evidence type="ECO:0000256" key="1">
    <source>
        <dbReference type="ARBA" id="ARBA00008226"/>
    </source>
</evidence>
<dbReference type="SUPFAM" id="SSF55186">
    <property type="entry name" value="ThrRS/AlaRS common domain"/>
    <property type="match status" value="1"/>
</dbReference>
<dbReference type="PANTHER" id="PTHR11451">
    <property type="entry name" value="THREONINE-TRNA LIGASE"/>
    <property type="match status" value="1"/>
</dbReference>
<dbReference type="InterPro" id="IPR002320">
    <property type="entry name" value="Thr-tRNA-ligase_IIa"/>
</dbReference>
<dbReference type="InterPro" id="IPR033728">
    <property type="entry name" value="ThrRS_core"/>
</dbReference>
<dbReference type="SMART" id="SM00863">
    <property type="entry name" value="tRNA_SAD"/>
    <property type="match status" value="1"/>
</dbReference>
<evidence type="ECO:0000256" key="2">
    <source>
        <dbReference type="ARBA" id="ARBA00013163"/>
    </source>
</evidence>
<dbReference type="Pfam" id="PF03129">
    <property type="entry name" value="HGTP_anticodon"/>
    <property type="match status" value="1"/>
</dbReference>
<dbReference type="InterPro" id="IPR006195">
    <property type="entry name" value="aa-tRNA-synth_II"/>
</dbReference>
<feature type="domain" description="Aminoacyl-transfer RNA synthetases class-II family profile" evidence="12">
    <location>
        <begin position="266"/>
        <end position="584"/>
    </location>
</feature>
<dbReference type="Gene3D" id="3.30.930.10">
    <property type="entry name" value="Bira Bifunctional Protein, Domain 2"/>
    <property type="match status" value="1"/>
</dbReference>
<evidence type="ECO:0000256" key="5">
    <source>
        <dbReference type="ARBA" id="ARBA00022741"/>
    </source>
</evidence>
<keyword evidence="3" id="KW-0436">Ligase</keyword>
<dbReference type="HAMAP" id="MF_00184">
    <property type="entry name" value="Thr_tRNA_synth"/>
    <property type="match status" value="1"/>
</dbReference>
<keyword evidence="5" id="KW-0547">Nucleotide-binding</keyword>
<dbReference type="NCBIfam" id="TIGR00418">
    <property type="entry name" value="thrS"/>
    <property type="match status" value="1"/>
</dbReference>
<reference evidence="13 14" key="1">
    <citation type="submission" date="2021-02" db="EMBL/GenBank/DDBJ databases">
        <title>Plant Genome Project.</title>
        <authorList>
            <person name="Zhang R.-G."/>
        </authorList>
    </citation>
    <scope>NUCLEOTIDE SEQUENCE [LARGE SCALE GENOMIC DNA]</scope>
    <source>
        <tissue evidence="13">Leaves</tissue>
    </source>
</reference>
<evidence type="ECO:0000313" key="13">
    <source>
        <dbReference type="EMBL" id="KAH7576652.1"/>
    </source>
</evidence>
<evidence type="ECO:0000313" key="14">
    <source>
        <dbReference type="Proteomes" id="UP000827721"/>
    </source>
</evidence>
<sequence>MTTASSLLFSSSSSSLFLPKPTSLFLRLPLKRFVPVSTQLRYGHAALSASSTAASAVAAETPTLGGTEQTQKTVEETQKIVLPTNESSEKLLRIRHTCAHVMAMAVQKLYPDAKVTIGPWIENGFYYDFDVEPLTDRDLKRIKKEMDRIIGRNLPLIREEVSRDEAERRITAIKEPYKMEILESIKEDSITIYHIGDEWWDLCAGPHVETTGNINKKAIELESVAGAYWRGDEKRPMLQRIYGTAWENEEQLEAYLHFKEEAKRRDHRRLGQDLDLFSIQDEAGGGLVFWHPKGSIVRHIIEDFWKKTHLEHGYDLLYTPHVAKADLWKISGHLDFYRENMYDQMNIEDELYQLRPMNCPYHILVYQRKRQSYRDFPIRVAELGTVYRYELSGSLHGLFRVRGFTQDDAHIFCLEDQIKDEIRGVLDLTEEILLKFGFDKYEVNLSTRPEKAVGGDDIWEKATSALRDALDDKGWSYQIDEGGGAFYGPKIDLKIEDALGRKWQCSTIQASFSSFDLHLKAEVDFNLPQRFDITYVDSNSEKKRPIMIHRAVLGSLERFFGVLIEHYAGDFPLWLSPIQARVLPVTDTQLDYCNEVIRKLKSNGIRAEVCHGERLPKLIRNAEKQKIPLMAVVGAKEVDTQTVTVRSRFGGELGTMKTDDFISIIKSATDNRTSL</sequence>
<evidence type="ECO:0000256" key="6">
    <source>
        <dbReference type="ARBA" id="ARBA00022833"/>
    </source>
</evidence>
<dbReference type="InterPro" id="IPR012947">
    <property type="entry name" value="tRNA_SAD"/>
</dbReference>
<protein>
    <recommendedName>
        <fullName evidence="2">threonine--tRNA ligase</fullName>
        <ecNumber evidence="2">6.1.1.3</ecNumber>
    </recommendedName>
    <alternativeName>
        <fullName evidence="10">Threonyl-tRNA synthetase</fullName>
    </alternativeName>
</protein>
<dbReference type="EMBL" id="JAFEMO010000001">
    <property type="protein sequence ID" value="KAH7576652.1"/>
    <property type="molecule type" value="Genomic_DNA"/>
</dbReference>
<dbReference type="Pfam" id="PF00587">
    <property type="entry name" value="tRNA-synt_2b"/>
    <property type="match status" value="1"/>
</dbReference>
<dbReference type="InterPro" id="IPR036621">
    <property type="entry name" value="Anticodon-bd_dom_sf"/>
</dbReference>
<dbReference type="InterPro" id="IPR047246">
    <property type="entry name" value="ThrRS_anticodon"/>
</dbReference>
<keyword evidence="14" id="KW-1185">Reference proteome</keyword>
<dbReference type="SUPFAM" id="SSF52954">
    <property type="entry name" value="Class II aaRS ABD-related"/>
    <property type="match status" value="1"/>
</dbReference>
<dbReference type="Pfam" id="PF07973">
    <property type="entry name" value="tRNA_SAD"/>
    <property type="match status" value="1"/>
</dbReference>
<evidence type="ECO:0000256" key="3">
    <source>
        <dbReference type="ARBA" id="ARBA00022598"/>
    </source>
</evidence>
<accession>A0ABQ8IJ02</accession>
<comment type="caution">
    <text evidence="13">The sequence shown here is derived from an EMBL/GenBank/DDBJ whole genome shotgun (WGS) entry which is preliminary data.</text>
</comment>
<evidence type="ECO:0000256" key="11">
    <source>
        <dbReference type="ARBA" id="ARBA00049515"/>
    </source>
</evidence>
<dbReference type="EC" id="6.1.1.3" evidence="2"/>
<dbReference type="PRINTS" id="PR01047">
    <property type="entry name" value="TRNASYNTHTHR"/>
</dbReference>
<evidence type="ECO:0000256" key="9">
    <source>
        <dbReference type="ARBA" id="ARBA00023146"/>
    </source>
</evidence>
<dbReference type="Gene3D" id="3.40.50.800">
    <property type="entry name" value="Anticodon-binding domain"/>
    <property type="match status" value="1"/>
</dbReference>
<keyword evidence="8" id="KW-0648">Protein biosynthesis</keyword>
<evidence type="ECO:0000256" key="7">
    <source>
        <dbReference type="ARBA" id="ARBA00022840"/>
    </source>
</evidence>
<evidence type="ECO:0000256" key="10">
    <source>
        <dbReference type="ARBA" id="ARBA00031900"/>
    </source>
</evidence>
<dbReference type="InterPro" id="IPR045864">
    <property type="entry name" value="aa-tRNA-synth_II/BPL/LPL"/>
</dbReference>
<dbReference type="InterPro" id="IPR018163">
    <property type="entry name" value="Thr/Ala-tRNA-synth_IIc_edit"/>
</dbReference>
<dbReference type="CDD" id="cd00860">
    <property type="entry name" value="ThrRS_anticodon"/>
    <property type="match status" value="1"/>
</dbReference>
<comment type="catalytic activity">
    <reaction evidence="11">
        <text>tRNA(Thr) + L-threonine + ATP = L-threonyl-tRNA(Thr) + AMP + diphosphate + H(+)</text>
        <dbReference type="Rhea" id="RHEA:24624"/>
        <dbReference type="Rhea" id="RHEA-COMP:9670"/>
        <dbReference type="Rhea" id="RHEA-COMP:9704"/>
        <dbReference type="ChEBI" id="CHEBI:15378"/>
        <dbReference type="ChEBI" id="CHEBI:30616"/>
        <dbReference type="ChEBI" id="CHEBI:33019"/>
        <dbReference type="ChEBI" id="CHEBI:57926"/>
        <dbReference type="ChEBI" id="CHEBI:78442"/>
        <dbReference type="ChEBI" id="CHEBI:78534"/>
        <dbReference type="ChEBI" id="CHEBI:456215"/>
        <dbReference type="EC" id="6.1.1.3"/>
    </reaction>
</comment>
<dbReference type="CDD" id="cd00771">
    <property type="entry name" value="ThrRS_core"/>
    <property type="match status" value="1"/>
</dbReference>
<dbReference type="PANTHER" id="PTHR11451:SF44">
    <property type="entry name" value="THREONINE--TRNA LIGASE, CHLOROPLASTIC_MITOCHONDRIAL 2"/>
    <property type="match status" value="1"/>
</dbReference>
<evidence type="ECO:0000259" key="12">
    <source>
        <dbReference type="PROSITE" id="PS50862"/>
    </source>
</evidence>
<gene>
    <name evidence="13" type="ORF">JRO89_XS01G0124900</name>
</gene>
<dbReference type="InterPro" id="IPR004154">
    <property type="entry name" value="Anticodon-bd"/>
</dbReference>
<dbReference type="Gene3D" id="3.30.54.20">
    <property type="match status" value="1"/>
</dbReference>
<keyword evidence="7" id="KW-0067">ATP-binding</keyword>
<dbReference type="PROSITE" id="PS50862">
    <property type="entry name" value="AA_TRNA_LIGASE_II"/>
    <property type="match status" value="1"/>
</dbReference>
<dbReference type="InterPro" id="IPR002314">
    <property type="entry name" value="aa-tRNA-synt_IIb"/>
</dbReference>
<name>A0ABQ8IJ02_9ROSI</name>
<keyword evidence="4" id="KW-0479">Metal-binding</keyword>
<keyword evidence="6" id="KW-0862">Zinc</keyword>
<dbReference type="Proteomes" id="UP000827721">
    <property type="component" value="Unassembled WGS sequence"/>
</dbReference>
<evidence type="ECO:0000256" key="8">
    <source>
        <dbReference type="ARBA" id="ARBA00022917"/>
    </source>
</evidence>
<dbReference type="Gene3D" id="3.30.980.10">
    <property type="entry name" value="Threonyl-trna Synthetase, Chain A, domain 2"/>
    <property type="match status" value="1"/>
</dbReference>
<proteinExistence type="inferred from homology"/>
<organism evidence="13 14">
    <name type="scientific">Xanthoceras sorbifolium</name>
    <dbReference type="NCBI Taxonomy" id="99658"/>
    <lineage>
        <taxon>Eukaryota</taxon>
        <taxon>Viridiplantae</taxon>
        <taxon>Streptophyta</taxon>
        <taxon>Embryophyta</taxon>
        <taxon>Tracheophyta</taxon>
        <taxon>Spermatophyta</taxon>
        <taxon>Magnoliopsida</taxon>
        <taxon>eudicotyledons</taxon>
        <taxon>Gunneridae</taxon>
        <taxon>Pentapetalae</taxon>
        <taxon>rosids</taxon>
        <taxon>malvids</taxon>
        <taxon>Sapindales</taxon>
        <taxon>Sapindaceae</taxon>
        <taxon>Xanthoceroideae</taxon>
        <taxon>Xanthoceras</taxon>
    </lineage>
</organism>
<comment type="similarity">
    <text evidence="1">Belongs to the class-II aminoacyl-tRNA synthetase family.</text>
</comment>
<dbReference type="SUPFAM" id="SSF55681">
    <property type="entry name" value="Class II aaRS and biotin synthetases"/>
    <property type="match status" value="1"/>
</dbReference>